<gene>
    <name evidence="2" type="ORF">SAMN06265795_10722</name>
</gene>
<evidence type="ECO:0000259" key="1">
    <source>
        <dbReference type="Pfam" id="PF13439"/>
    </source>
</evidence>
<dbReference type="OrthoDB" id="9813211at2"/>
<dbReference type="RefSeq" id="WP_089399620.1">
    <property type="nucleotide sequence ID" value="NZ_FZOT01000007.1"/>
</dbReference>
<dbReference type="NCBIfam" id="TIGR03088">
    <property type="entry name" value="stp2"/>
    <property type="match status" value="1"/>
</dbReference>
<dbReference type="PANTHER" id="PTHR45947">
    <property type="entry name" value="SULFOQUINOVOSYL TRANSFERASE SQD2"/>
    <property type="match status" value="1"/>
</dbReference>
<evidence type="ECO:0000313" key="2">
    <source>
        <dbReference type="EMBL" id="SNS81521.1"/>
    </source>
</evidence>
<dbReference type="EMBL" id="FZOT01000007">
    <property type="protein sequence ID" value="SNS81521.1"/>
    <property type="molecule type" value="Genomic_DNA"/>
</dbReference>
<proteinExistence type="predicted"/>
<keyword evidence="3" id="KW-1185">Reference proteome</keyword>
<keyword evidence="2" id="KW-0808">Transferase</keyword>
<dbReference type="InterPro" id="IPR028098">
    <property type="entry name" value="Glyco_trans_4-like_N"/>
</dbReference>
<dbReference type="Proteomes" id="UP000198284">
    <property type="component" value="Unassembled WGS sequence"/>
</dbReference>
<dbReference type="Pfam" id="PF13439">
    <property type="entry name" value="Glyco_transf_4"/>
    <property type="match status" value="1"/>
</dbReference>
<dbReference type="Pfam" id="PF13692">
    <property type="entry name" value="Glyco_trans_1_4"/>
    <property type="match status" value="1"/>
</dbReference>
<name>A0A239HK64_9BURK</name>
<organism evidence="2 3">
    <name type="scientific">Noviherbaspirillum humi</name>
    <dbReference type="NCBI Taxonomy" id="1688639"/>
    <lineage>
        <taxon>Bacteria</taxon>
        <taxon>Pseudomonadati</taxon>
        <taxon>Pseudomonadota</taxon>
        <taxon>Betaproteobacteria</taxon>
        <taxon>Burkholderiales</taxon>
        <taxon>Oxalobacteraceae</taxon>
        <taxon>Noviherbaspirillum</taxon>
    </lineage>
</organism>
<accession>A0A239HK64</accession>
<dbReference type="SUPFAM" id="SSF53756">
    <property type="entry name" value="UDP-Glycosyltransferase/glycogen phosphorylase"/>
    <property type="match status" value="1"/>
</dbReference>
<dbReference type="GO" id="GO:0016757">
    <property type="term" value="F:glycosyltransferase activity"/>
    <property type="evidence" value="ECO:0007669"/>
    <property type="project" value="UniProtKB-ARBA"/>
</dbReference>
<reference evidence="2 3" key="1">
    <citation type="submission" date="2017-06" db="EMBL/GenBank/DDBJ databases">
        <authorList>
            <person name="Kim H.J."/>
            <person name="Triplett B.A."/>
        </authorList>
    </citation>
    <scope>NUCLEOTIDE SEQUENCE [LARGE SCALE GENOMIC DNA]</scope>
    <source>
        <strain evidence="2 3">U15</strain>
    </source>
</reference>
<dbReference type="InterPro" id="IPR017522">
    <property type="entry name" value="Sugar_tfrase_PEP-CTERM_Stp2"/>
</dbReference>
<dbReference type="Gene3D" id="3.40.50.2000">
    <property type="entry name" value="Glycogen Phosphorylase B"/>
    <property type="match status" value="2"/>
</dbReference>
<feature type="domain" description="Glycosyltransferase subfamily 4-like N-terminal" evidence="1">
    <location>
        <begin position="19"/>
        <end position="179"/>
    </location>
</feature>
<evidence type="ECO:0000313" key="3">
    <source>
        <dbReference type="Proteomes" id="UP000198284"/>
    </source>
</evidence>
<dbReference type="AlphaFoldDB" id="A0A239HK64"/>
<dbReference type="InterPro" id="IPR050194">
    <property type="entry name" value="Glycosyltransferase_grp1"/>
</dbReference>
<protein>
    <submittedName>
        <fullName evidence="2">Sugar transferase, PEP-CTERM/EpsH1 system associated</fullName>
    </submittedName>
</protein>
<sequence>MSRSDERPLVVHLVYRLDFGGLETLLVECINRMPSNRYQHAIVCLTGHTHFADKIARPDVAIYDLQKPPGLALGVHLSLWRLLRRLRPAILHTYNLSAIEYAFTATLAGVPVRIHAEHGRDAADPHGLNRKHNLLRRLLVPFVDCYVPVSRDLQRWLKEVVRIPDGKNAMIDNGVDTERFSPAVKDMSAPPAEIVIGTVGRIQDVKNHAALIDAFVELRKKLPDYRTRLRLVIVGDGPLLPQIRQKVADLGIEDVVTLPGARTDIEDWMRRFTIFALPSIAEGTPITILEAMASGLPVVATHVGGIPEIVNDDVTGTLVNPGDTKALANALAAYCLDPALIVDHGQAGRNQVEKHGSVSATVSAYTALYDSLCQKKSVFREPVRACAE</sequence>
<dbReference type="PANTHER" id="PTHR45947:SF3">
    <property type="entry name" value="SULFOQUINOVOSYL TRANSFERASE SQD2"/>
    <property type="match status" value="1"/>
</dbReference>